<keyword evidence="1" id="KW-0540">Nuclease</keyword>
<gene>
    <name evidence="14" type="primary">AUGUSTUS-3.0.2_33931</name>
    <name evidence="14" type="ORF">TcasGA2_TC033931</name>
</gene>
<dbReference type="STRING" id="7070.A0A139WDM9"/>
<dbReference type="CDD" id="cd09272">
    <property type="entry name" value="RNase_HI_RT_Ty1"/>
    <property type="match status" value="2"/>
</dbReference>
<feature type="domain" description="Integrase catalytic" evidence="13">
    <location>
        <begin position="3"/>
        <end position="178"/>
    </location>
</feature>
<dbReference type="Proteomes" id="UP000007266">
    <property type="component" value="Linkage group 8"/>
</dbReference>
<feature type="coiled-coil region" evidence="11">
    <location>
        <begin position="1963"/>
        <end position="1990"/>
    </location>
</feature>
<dbReference type="GO" id="GO:0004519">
    <property type="term" value="F:endonuclease activity"/>
    <property type="evidence" value="ECO:0007669"/>
    <property type="project" value="UniProtKB-KW"/>
</dbReference>
<keyword evidence="6" id="KW-0229">DNA integration</keyword>
<keyword evidence="7" id="KW-0695">RNA-directed DNA polymerase</keyword>
<keyword evidence="15" id="KW-1185">Reference proteome</keyword>
<reference evidence="14 15" key="2">
    <citation type="journal article" date="2010" name="Nucleic Acids Res.">
        <title>BeetleBase in 2010: revisions to provide comprehensive genomic information for Tribolium castaneum.</title>
        <authorList>
            <person name="Kim H.S."/>
            <person name="Murphy T."/>
            <person name="Xia J."/>
            <person name="Caragea D."/>
            <person name="Park Y."/>
            <person name="Beeman R.W."/>
            <person name="Lorenzen M.D."/>
            <person name="Butcher S."/>
            <person name="Manak J.R."/>
            <person name="Brown S.J."/>
        </authorList>
    </citation>
    <scope>GENOME REANNOTATION</scope>
    <source>
        <strain evidence="14 15">Georgia GA2</strain>
    </source>
</reference>
<dbReference type="Pfam" id="PF00665">
    <property type="entry name" value="rve"/>
    <property type="match status" value="2"/>
</dbReference>
<feature type="region of interest" description="Disordered" evidence="12">
    <location>
        <begin position="246"/>
        <end position="266"/>
    </location>
</feature>
<feature type="domain" description="Integrase catalytic" evidence="13">
    <location>
        <begin position="840"/>
        <end position="1004"/>
    </location>
</feature>
<keyword evidence="10" id="KW-0511">Multifunctional enzyme</keyword>
<evidence type="ECO:0000256" key="10">
    <source>
        <dbReference type="ARBA" id="ARBA00023268"/>
    </source>
</evidence>
<evidence type="ECO:0000313" key="15">
    <source>
        <dbReference type="Proteomes" id="UP000007266"/>
    </source>
</evidence>
<accession>A0A139WDM9</accession>
<evidence type="ECO:0000256" key="7">
    <source>
        <dbReference type="ARBA" id="ARBA00022918"/>
    </source>
</evidence>
<sequence>MARTPFPKKSNRKTSTLELIHSDVCGPMRTQSLGGAKYYVEFIDDATRWCEVRFLRNKSDVFKATADYINLIENQIGKSVKCLQSDNGTEYTNKELDEYLKKRGISRRLTAPYNPEQNGVSERKDRTLLDTARCLLMESKLPSSFWAEAVNTANYLRNRLPTKSLNGRTPYEAWTGRAPDLSHCKVFGARVFYLNRERDRGKFDPRAQEGIFLGYAENSKAFRIWSPEKRKVFITQDVKLLKDDEDNEDNFDVFPSPPDPEESSSSREFVDIEFLSLQNETPLESTEYDSNIYQRISDEVLTPTQAVGDDDEEAFQDFNVTEQVQMNENATEDNRVKARGRPRIERTGRRGRPKKIFQMRSRVAEDDNRDNELEQEENDISENVEQTFLSEVPMREAMASNDASEWFQAITSEITSILKNDTFELVDRPKEGNVIGSRVILRNKFKSNGMLERRKARLVAQGFSQKPGIHFNETFAPVTRFSSIRLLAALAVEHGMRIQQFDVTTAYLNGEIEEEIFMEPPKNFEQILQQIIRRESNSTIRSRAKQMLQQLRSGDKVCRLKKSLYGLKQAGRNWYEKLSSTLKETGAVPTSSDPCFFRLGSGEDITFIAVYVDDILVASRNRNMISKVKNCLSSRFDLKSLGDVKSCLGVEFDQRDGQVTMHQRGYINEILARFGMTDCKPVSTPTNPGTRLQKKEDENEKLPYRELVGALTYLAMTTRPDIAFVVSQLGQFNNCYDEEHWKAAKRVMRYLKGTIHLGLSFRATHKPIRAYVDADWGNCTEDRRSFTGFIFLLNGSAISWDTKKQRTVALSTTEAEYMAMAECAKEAIYLRRFIQELGFDKLADVKIYCDNQSAIRLAENPVFHARKFIDDATRWCEVRFLRNKSDVFKATADYINLIENQIGKSVKCLQSDNGTEYTNKELDEYLKKRGISRRLTAPYNPEQNGVSERKNRTFLDTARCLLMESKLPSSFWAEAVNTANYLRNRLPTKSLNGRTPYEAWTGRAPDLSHCKVFGARVFYLNRERDRGKFDPRAQEGIFLGYAENSKAFRIWSPEKRKVFITRDVKLLKDDEDNEDNFDVFSSPPDPEESSSSREFVDIEFLSLQNETPLESTEYGSNIYQRISDEVLTPTQAVGDDDEEAFQDFNVTEQVQMNENATEDNRVKARGRPRIERTGRRGRPKKIFQMRSRVAEDDNRDNELEQEENDISENVEQTFLSEVPMREAMASNDASEWFQAITSEITSILKNDTFELVDRPKEGNVIGSRVILRNKFKSNGMLERRKARLVAQGFSQKPGIHFNETFAPVTRFSSIRLLAALAVEHGMRIQQFDVTTTYLNGEIEEEVFMEPPKNFEQILQQIIRRESNSTIRSRAKQMLQQLRSGDKVCRLKKSLYGLKQAGINWYEKLSSTLKETGAVPTSSDPCFFRLGSGEDITFIAVYVDDILVASRNRNMISKVKNCLSSRFDLKSLGDVKSCLGVEFDQRDGQVTMHQRGYINEILARFGMTDCKPVSTPTNPGTRLQKKEDENEKLPYRELVGALTYLAMTTRPDIAFVVSQLGQFNNCYDEEHWKAAKRVMRYLKGTIHLGLSFRATHKPIHAYVDADWGNCTEDRRSFTGFIFLLNGSAISWDTKKQRTVALSTTEAEYMAMAECAKEAIYLRRFIQELGFDKLADATADYINLIENQIGKSVKCLQSDNGTEYTNKELDEYLKKRGISRRLTAPYNPEQNGVSERKNRTLLDTARCLLMESKLPSSFWAEAVNTANYLRNRLPTKSLNGRTPYEAWTGRAPDLSHCKVFGARVFYLNRERDRGKFDPRAQEGIFLGYAENSKAFRIWSPEKRKVFITRDVKLLKDDEDNKDNFDVFPSPPDPEESSSSREFVDIELLSLQNETPLESTEYDSNIYQRISDEVLTPTQAVGDDDEEAFQDFNVTEQVQMNENATEDNRVKARGRPRIERTGRRGRPKKIFQMRSRVAEDDNRNNELEQEENDISENVEQTFLSEVPMREAMASNDASEWFQAITSEITSILKNDTFELVDRPKEALAVEHGMRIQQFDVTTAYLNGEIEEEIFMEPPKNFEQILQQIIRRESNSTIRSRAKQMLQQLRSGDKVCRLKKSLYGLKQAGRNWYEKLSSTLKETGAVPTSSDPCFFRLGSGEDITFIAVYVDDILVASRNRNMISRVKNCLSSRFDLKSLGDVKSCLGVEFDQRDGQVTMHQRGYINEILARFGMTDCKPVSTPTNPGTRLQKKEDENEKLPYRELVGALTYLAMTTRPDIAFVVSQLGQFNNCYDEEHWKAAKRVMRYLKGTIHLGLSFRATHKPIRAYVDADWGNCTEDRRSFTGFIFLLNGSAIS</sequence>
<dbReference type="InterPro" id="IPR057670">
    <property type="entry name" value="SH3_retrovirus"/>
</dbReference>
<evidence type="ECO:0000256" key="11">
    <source>
        <dbReference type="SAM" id="Coils"/>
    </source>
</evidence>
<reference evidence="14 15" key="1">
    <citation type="journal article" date="2008" name="Nature">
        <title>The genome of the model beetle and pest Tribolium castaneum.</title>
        <authorList>
            <consortium name="Tribolium Genome Sequencing Consortium"/>
            <person name="Richards S."/>
            <person name="Gibbs R.A."/>
            <person name="Weinstock G.M."/>
            <person name="Brown S.J."/>
            <person name="Denell R."/>
            <person name="Beeman R.W."/>
            <person name="Gibbs R."/>
            <person name="Beeman R.W."/>
            <person name="Brown S.J."/>
            <person name="Bucher G."/>
            <person name="Friedrich M."/>
            <person name="Grimmelikhuijzen C.J."/>
            <person name="Klingler M."/>
            <person name="Lorenzen M."/>
            <person name="Richards S."/>
            <person name="Roth S."/>
            <person name="Schroder R."/>
            <person name="Tautz D."/>
            <person name="Zdobnov E.M."/>
            <person name="Muzny D."/>
            <person name="Gibbs R.A."/>
            <person name="Weinstock G.M."/>
            <person name="Attaway T."/>
            <person name="Bell S."/>
            <person name="Buhay C.J."/>
            <person name="Chandrabose M.N."/>
            <person name="Chavez D."/>
            <person name="Clerk-Blankenburg K.P."/>
            <person name="Cree A."/>
            <person name="Dao M."/>
            <person name="Davis C."/>
            <person name="Chacko J."/>
            <person name="Dinh H."/>
            <person name="Dugan-Rocha S."/>
            <person name="Fowler G."/>
            <person name="Garner T.T."/>
            <person name="Garnes J."/>
            <person name="Gnirke A."/>
            <person name="Hawes A."/>
            <person name="Hernandez J."/>
            <person name="Hines S."/>
            <person name="Holder M."/>
            <person name="Hume J."/>
            <person name="Jhangiani S.N."/>
            <person name="Joshi V."/>
            <person name="Khan Z.M."/>
            <person name="Jackson L."/>
            <person name="Kovar C."/>
            <person name="Kowis A."/>
            <person name="Lee S."/>
            <person name="Lewis L.R."/>
            <person name="Margolis J."/>
            <person name="Morgan M."/>
            <person name="Nazareth L.V."/>
            <person name="Nguyen N."/>
            <person name="Okwuonu G."/>
            <person name="Parker D."/>
            <person name="Richards S."/>
            <person name="Ruiz S.J."/>
            <person name="Santibanez J."/>
            <person name="Savard J."/>
            <person name="Scherer S.E."/>
            <person name="Schneider B."/>
            <person name="Sodergren E."/>
            <person name="Tautz D."/>
            <person name="Vattahil S."/>
            <person name="Villasana D."/>
            <person name="White C.S."/>
            <person name="Wright R."/>
            <person name="Park Y."/>
            <person name="Beeman R.W."/>
            <person name="Lord J."/>
            <person name="Oppert B."/>
            <person name="Lorenzen M."/>
            <person name="Brown S."/>
            <person name="Wang L."/>
            <person name="Savard J."/>
            <person name="Tautz D."/>
            <person name="Richards S."/>
            <person name="Weinstock G."/>
            <person name="Gibbs R.A."/>
            <person name="Liu Y."/>
            <person name="Worley K."/>
            <person name="Weinstock G."/>
            <person name="Elsik C.G."/>
            <person name="Reese J.T."/>
            <person name="Elhaik E."/>
            <person name="Landan G."/>
            <person name="Graur D."/>
            <person name="Arensburger P."/>
            <person name="Atkinson P."/>
            <person name="Beeman R.W."/>
            <person name="Beidler J."/>
            <person name="Brown S.J."/>
            <person name="Demuth J.P."/>
            <person name="Drury D.W."/>
            <person name="Du Y.Z."/>
            <person name="Fujiwara H."/>
            <person name="Lorenzen M."/>
            <person name="Maselli V."/>
            <person name="Osanai M."/>
            <person name="Park Y."/>
            <person name="Robertson H.M."/>
            <person name="Tu Z."/>
            <person name="Wang J.J."/>
            <person name="Wang S."/>
            <person name="Richards S."/>
            <person name="Song H."/>
            <person name="Zhang L."/>
            <person name="Sodergren E."/>
            <person name="Werner D."/>
            <person name="Stanke M."/>
            <person name="Morgenstern B."/>
            <person name="Solovyev V."/>
            <person name="Kosarev P."/>
            <person name="Brown G."/>
            <person name="Chen H.C."/>
            <person name="Ermolaeva O."/>
            <person name="Hlavina W."/>
            <person name="Kapustin Y."/>
            <person name="Kiryutin B."/>
            <person name="Kitts P."/>
            <person name="Maglott D."/>
            <person name="Pruitt K."/>
            <person name="Sapojnikov V."/>
            <person name="Souvorov A."/>
            <person name="Mackey A.J."/>
            <person name="Waterhouse R.M."/>
            <person name="Wyder S."/>
            <person name="Zdobnov E.M."/>
            <person name="Zdobnov E.M."/>
            <person name="Wyder S."/>
            <person name="Kriventseva E.V."/>
            <person name="Kadowaki T."/>
            <person name="Bork P."/>
            <person name="Aranda M."/>
            <person name="Bao R."/>
            <person name="Beermann A."/>
            <person name="Berns N."/>
            <person name="Bolognesi R."/>
            <person name="Bonneton F."/>
            <person name="Bopp D."/>
            <person name="Brown S.J."/>
            <person name="Bucher G."/>
            <person name="Butts T."/>
            <person name="Chaumot A."/>
            <person name="Denell R.E."/>
            <person name="Ferrier D.E."/>
            <person name="Friedrich M."/>
            <person name="Gordon C.M."/>
            <person name="Jindra M."/>
            <person name="Klingler M."/>
            <person name="Lan Q."/>
            <person name="Lattorff H.M."/>
            <person name="Laudet V."/>
            <person name="von Levetsow C."/>
            <person name="Liu Z."/>
            <person name="Lutz R."/>
            <person name="Lynch J.A."/>
            <person name="da Fonseca R.N."/>
            <person name="Posnien N."/>
            <person name="Reuter R."/>
            <person name="Roth S."/>
            <person name="Savard J."/>
            <person name="Schinko J.B."/>
            <person name="Schmitt C."/>
            <person name="Schoppmeier M."/>
            <person name="Schroder R."/>
            <person name="Shippy T.D."/>
            <person name="Simonnet F."/>
            <person name="Marques-Souza H."/>
            <person name="Tautz D."/>
            <person name="Tomoyasu Y."/>
            <person name="Trauner J."/>
            <person name="Van der Zee M."/>
            <person name="Vervoort M."/>
            <person name="Wittkopp N."/>
            <person name="Wimmer E.A."/>
            <person name="Yang X."/>
            <person name="Jones A.K."/>
            <person name="Sattelle D.B."/>
            <person name="Ebert P.R."/>
            <person name="Nelson D."/>
            <person name="Scott J.G."/>
            <person name="Beeman R.W."/>
            <person name="Muthukrishnan S."/>
            <person name="Kramer K.J."/>
            <person name="Arakane Y."/>
            <person name="Beeman R.W."/>
            <person name="Zhu Q."/>
            <person name="Hogenkamp D."/>
            <person name="Dixit R."/>
            <person name="Oppert B."/>
            <person name="Jiang H."/>
            <person name="Zou Z."/>
            <person name="Marshall J."/>
            <person name="Elpidina E."/>
            <person name="Vinokurov K."/>
            <person name="Oppert C."/>
            <person name="Zou Z."/>
            <person name="Evans J."/>
            <person name="Lu Z."/>
            <person name="Zhao P."/>
            <person name="Sumathipala N."/>
            <person name="Altincicek B."/>
            <person name="Vilcinskas A."/>
            <person name="Williams M."/>
            <person name="Hultmark D."/>
            <person name="Hetru C."/>
            <person name="Jiang H."/>
            <person name="Grimmelikhuijzen C.J."/>
            <person name="Hauser F."/>
            <person name="Cazzamali G."/>
            <person name="Williamson M."/>
            <person name="Park Y."/>
            <person name="Li B."/>
            <person name="Tanaka Y."/>
            <person name="Predel R."/>
            <person name="Neupert S."/>
            <person name="Schachtner J."/>
            <person name="Verleyen P."/>
            <person name="Raible F."/>
            <person name="Bork P."/>
            <person name="Friedrich M."/>
            <person name="Walden K.K."/>
            <person name="Robertson H.M."/>
            <person name="Angeli S."/>
            <person name="Foret S."/>
            <person name="Bucher G."/>
            <person name="Schuetz S."/>
            <person name="Maleszka R."/>
            <person name="Wimmer E.A."/>
            <person name="Beeman R.W."/>
            <person name="Lorenzen M."/>
            <person name="Tomoyasu Y."/>
            <person name="Miller S.C."/>
            <person name="Grossmann D."/>
            <person name="Bucher G."/>
        </authorList>
    </citation>
    <scope>NUCLEOTIDE SEQUENCE [LARGE SCALE GENOMIC DNA]</scope>
    <source>
        <strain evidence="14 15">Georgia GA2</strain>
    </source>
</reference>
<dbReference type="InterPro" id="IPR043502">
    <property type="entry name" value="DNA/RNA_pol_sf"/>
</dbReference>
<evidence type="ECO:0000256" key="9">
    <source>
        <dbReference type="ARBA" id="ARBA00023172"/>
    </source>
</evidence>
<dbReference type="InterPro" id="IPR036397">
    <property type="entry name" value="RNaseH_sf"/>
</dbReference>
<dbReference type="Pfam" id="PF07727">
    <property type="entry name" value="RVT_2"/>
    <property type="match status" value="5"/>
</dbReference>
<evidence type="ECO:0000256" key="6">
    <source>
        <dbReference type="ARBA" id="ARBA00022908"/>
    </source>
</evidence>
<feature type="domain" description="Integrase catalytic" evidence="13">
    <location>
        <begin position="1690"/>
        <end position="1785"/>
    </location>
</feature>
<keyword evidence="2" id="KW-0479">Metal-binding</keyword>
<dbReference type="SMART" id="SM00384">
    <property type="entry name" value="AT_hook"/>
    <property type="match status" value="3"/>
</dbReference>
<keyword evidence="8" id="KW-0808">Transferase</keyword>
<evidence type="ECO:0000256" key="12">
    <source>
        <dbReference type="SAM" id="MobiDB-lite"/>
    </source>
</evidence>
<dbReference type="InterPro" id="IPR012337">
    <property type="entry name" value="RNaseH-like_sf"/>
</dbReference>
<dbReference type="PANTHER" id="PTHR42648:SF11">
    <property type="entry name" value="TRANSPOSON TY4-P GAG-POL POLYPROTEIN"/>
    <property type="match status" value="1"/>
</dbReference>
<dbReference type="Gene3D" id="3.30.420.10">
    <property type="entry name" value="Ribonuclease H-like superfamily/Ribonuclease H"/>
    <property type="match status" value="3"/>
</dbReference>
<feature type="region of interest" description="Disordered" evidence="12">
    <location>
        <begin position="1853"/>
        <end position="1874"/>
    </location>
</feature>
<evidence type="ECO:0000256" key="1">
    <source>
        <dbReference type="ARBA" id="ARBA00022722"/>
    </source>
</evidence>
<dbReference type="GO" id="GO:0003964">
    <property type="term" value="F:RNA-directed DNA polymerase activity"/>
    <property type="evidence" value="ECO:0007669"/>
    <property type="project" value="UniProtKB-KW"/>
</dbReference>
<keyword evidence="3" id="KW-0255">Endonuclease</keyword>
<dbReference type="GO" id="GO:0046872">
    <property type="term" value="F:metal ion binding"/>
    <property type="evidence" value="ECO:0007669"/>
    <property type="project" value="UniProtKB-KW"/>
</dbReference>
<protein>
    <recommendedName>
        <fullName evidence="13">Integrase catalytic domain-containing protein</fullName>
    </recommendedName>
</protein>
<feature type="region of interest" description="Disordered" evidence="12">
    <location>
        <begin position="1073"/>
        <end position="1093"/>
    </location>
</feature>
<dbReference type="eggNOG" id="KOG0017">
    <property type="taxonomic scope" value="Eukaryota"/>
</dbReference>
<dbReference type="InterPro" id="IPR017956">
    <property type="entry name" value="AT_hook_DNA-bd_motif"/>
</dbReference>
<keyword evidence="11" id="KW-0175">Coiled coil</keyword>
<keyword evidence="9" id="KW-0233">DNA recombination</keyword>
<evidence type="ECO:0000256" key="8">
    <source>
        <dbReference type="ARBA" id="ARBA00022932"/>
    </source>
</evidence>
<organism evidence="14 15">
    <name type="scientific">Tribolium castaneum</name>
    <name type="common">Red flour beetle</name>
    <dbReference type="NCBI Taxonomy" id="7070"/>
    <lineage>
        <taxon>Eukaryota</taxon>
        <taxon>Metazoa</taxon>
        <taxon>Ecdysozoa</taxon>
        <taxon>Arthropoda</taxon>
        <taxon>Hexapoda</taxon>
        <taxon>Insecta</taxon>
        <taxon>Pterygota</taxon>
        <taxon>Neoptera</taxon>
        <taxon>Endopterygota</taxon>
        <taxon>Coleoptera</taxon>
        <taxon>Polyphaga</taxon>
        <taxon>Cucujiformia</taxon>
        <taxon>Tenebrionidae</taxon>
        <taxon>Tenebrionidae incertae sedis</taxon>
        <taxon>Tribolium</taxon>
    </lineage>
</organism>
<evidence type="ECO:0000256" key="4">
    <source>
        <dbReference type="ARBA" id="ARBA00022801"/>
    </source>
</evidence>
<dbReference type="GO" id="GO:0003677">
    <property type="term" value="F:DNA binding"/>
    <property type="evidence" value="ECO:0007669"/>
    <property type="project" value="InterPro"/>
</dbReference>
<dbReference type="GO" id="GO:0003887">
    <property type="term" value="F:DNA-directed DNA polymerase activity"/>
    <property type="evidence" value="ECO:0007669"/>
    <property type="project" value="UniProtKB-KW"/>
</dbReference>
<dbReference type="SUPFAM" id="SSF53098">
    <property type="entry name" value="Ribonuclease H-like"/>
    <property type="match status" value="3"/>
</dbReference>
<evidence type="ECO:0000256" key="2">
    <source>
        <dbReference type="ARBA" id="ARBA00022723"/>
    </source>
</evidence>
<keyword evidence="5" id="KW-0460">Magnesium</keyword>
<dbReference type="InParanoid" id="A0A139WDM9"/>
<dbReference type="GO" id="GO:0015074">
    <property type="term" value="P:DNA integration"/>
    <property type="evidence" value="ECO:0007669"/>
    <property type="project" value="UniProtKB-KW"/>
</dbReference>
<name>A0A139WDM9_TRICA</name>
<keyword evidence="8" id="KW-0548">Nucleotidyltransferase</keyword>
<evidence type="ECO:0000256" key="5">
    <source>
        <dbReference type="ARBA" id="ARBA00022842"/>
    </source>
</evidence>
<evidence type="ECO:0000259" key="13">
    <source>
        <dbReference type="PROSITE" id="PS50994"/>
    </source>
</evidence>
<proteinExistence type="predicted"/>
<dbReference type="InterPro" id="IPR013103">
    <property type="entry name" value="RVT_2"/>
</dbReference>
<dbReference type="EMBL" id="KQ971357">
    <property type="protein sequence ID" value="KYB26036.1"/>
    <property type="molecule type" value="Genomic_DNA"/>
</dbReference>
<keyword evidence="4" id="KW-0378">Hydrolase</keyword>
<dbReference type="GO" id="GO:0016787">
    <property type="term" value="F:hydrolase activity"/>
    <property type="evidence" value="ECO:0007669"/>
    <property type="project" value="UniProtKB-KW"/>
</dbReference>
<dbReference type="PROSITE" id="PS50994">
    <property type="entry name" value="INTEGRASE"/>
    <property type="match status" value="3"/>
</dbReference>
<dbReference type="GO" id="GO:0042575">
    <property type="term" value="C:DNA polymerase complex"/>
    <property type="evidence" value="ECO:0007669"/>
    <property type="project" value="UniProtKB-ARBA"/>
</dbReference>
<dbReference type="PANTHER" id="PTHR42648">
    <property type="entry name" value="TRANSPOSASE, PUTATIVE-RELATED"/>
    <property type="match status" value="1"/>
</dbReference>
<evidence type="ECO:0000256" key="3">
    <source>
        <dbReference type="ARBA" id="ARBA00022759"/>
    </source>
</evidence>
<dbReference type="InterPro" id="IPR001584">
    <property type="entry name" value="Integrase_cat-core"/>
</dbReference>
<dbReference type="Pfam" id="PF25597">
    <property type="entry name" value="SH3_retrovirus"/>
    <property type="match status" value="3"/>
</dbReference>
<dbReference type="InterPro" id="IPR039537">
    <property type="entry name" value="Retrotran_Ty1/copia-like"/>
</dbReference>
<evidence type="ECO:0000313" key="14">
    <source>
        <dbReference type="EMBL" id="KYB26036.1"/>
    </source>
</evidence>
<keyword evidence="8" id="KW-0239">DNA-directed DNA polymerase</keyword>
<dbReference type="SUPFAM" id="SSF56672">
    <property type="entry name" value="DNA/RNA polymerases"/>
    <property type="match status" value="3"/>
</dbReference>
<dbReference type="GO" id="GO:0006310">
    <property type="term" value="P:DNA recombination"/>
    <property type="evidence" value="ECO:0007669"/>
    <property type="project" value="UniProtKB-KW"/>
</dbReference>